<feature type="region of interest" description="Disordered" evidence="1">
    <location>
        <begin position="228"/>
        <end position="311"/>
    </location>
</feature>
<organism evidence="2 3">
    <name type="scientific">Cystoisospora suis</name>
    <dbReference type="NCBI Taxonomy" id="483139"/>
    <lineage>
        <taxon>Eukaryota</taxon>
        <taxon>Sar</taxon>
        <taxon>Alveolata</taxon>
        <taxon>Apicomplexa</taxon>
        <taxon>Conoidasida</taxon>
        <taxon>Coccidia</taxon>
        <taxon>Eucoccidiorida</taxon>
        <taxon>Eimeriorina</taxon>
        <taxon>Sarcocystidae</taxon>
        <taxon>Cystoisospora</taxon>
    </lineage>
</organism>
<dbReference type="InterPro" id="IPR011990">
    <property type="entry name" value="TPR-like_helical_dom_sf"/>
</dbReference>
<dbReference type="SUPFAM" id="SSF48452">
    <property type="entry name" value="TPR-like"/>
    <property type="match status" value="1"/>
</dbReference>
<feature type="compositionally biased region" description="Basic residues" evidence="1">
    <location>
        <begin position="255"/>
        <end position="270"/>
    </location>
</feature>
<name>A0A2C6K1Y6_9APIC</name>
<accession>A0A2C6K1Y6</accession>
<dbReference type="EMBL" id="MIGC01005894">
    <property type="protein sequence ID" value="PHJ16470.1"/>
    <property type="molecule type" value="Genomic_DNA"/>
</dbReference>
<dbReference type="SMART" id="SM00028">
    <property type="entry name" value="TPR"/>
    <property type="match status" value="2"/>
</dbReference>
<dbReference type="AlphaFoldDB" id="A0A2C6K1Y6"/>
<dbReference type="Proteomes" id="UP000221165">
    <property type="component" value="Unassembled WGS sequence"/>
</dbReference>
<dbReference type="InterPro" id="IPR027523">
    <property type="entry name" value="CLU_prot"/>
</dbReference>
<dbReference type="GeneID" id="94433036"/>
<dbReference type="VEuPathDB" id="ToxoDB:CSUI_009714"/>
<keyword evidence="3" id="KW-1185">Reference proteome</keyword>
<evidence type="ECO:0000313" key="2">
    <source>
        <dbReference type="EMBL" id="PHJ16470.1"/>
    </source>
</evidence>
<dbReference type="GO" id="GO:0048312">
    <property type="term" value="P:intracellular distribution of mitochondria"/>
    <property type="evidence" value="ECO:0007669"/>
    <property type="project" value="TreeGrafter"/>
</dbReference>
<protein>
    <submittedName>
        <fullName evidence="2">Tetratricopeptide repeat-containing protein</fullName>
    </submittedName>
</protein>
<dbReference type="Gene3D" id="1.25.40.10">
    <property type="entry name" value="Tetratricopeptide repeat domain"/>
    <property type="match status" value="1"/>
</dbReference>
<dbReference type="PANTHER" id="PTHR12601:SF6">
    <property type="entry name" value="CLUSTERED MITOCHONDRIA PROTEIN HOMOLOG"/>
    <property type="match status" value="1"/>
</dbReference>
<dbReference type="RefSeq" id="XP_067918199.1">
    <property type="nucleotide sequence ID" value="XM_068069825.1"/>
</dbReference>
<dbReference type="GO" id="GO:0003729">
    <property type="term" value="F:mRNA binding"/>
    <property type="evidence" value="ECO:0007669"/>
    <property type="project" value="TreeGrafter"/>
</dbReference>
<feature type="compositionally biased region" description="Low complexity" evidence="1">
    <location>
        <begin position="240"/>
        <end position="254"/>
    </location>
</feature>
<proteinExistence type="predicted"/>
<dbReference type="InterPro" id="IPR019734">
    <property type="entry name" value="TPR_rpt"/>
</dbReference>
<evidence type="ECO:0000256" key="1">
    <source>
        <dbReference type="SAM" id="MobiDB-lite"/>
    </source>
</evidence>
<dbReference type="PANTHER" id="PTHR12601">
    <property type="entry name" value="EUKARYOTIC TRANSLATION INITIATION FACTOR 3 SUBUNIT EIF-3"/>
    <property type="match status" value="1"/>
</dbReference>
<reference evidence="2 3" key="1">
    <citation type="journal article" date="2017" name="Int. J. Parasitol.">
        <title>The genome of the protozoan parasite Cystoisospora suis and a reverse vaccinology approach to identify vaccine candidates.</title>
        <authorList>
            <person name="Palmieri N."/>
            <person name="Shrestha A."/>
            <person name="Ruttkowski B."/>
            <person name="Beck T."/>
            <person name="Vogl C."/>
            <person name="Tomley F."/>
            <person name="Blake D.P."/>
            <person name="Joachim A."/>
        </authorList>
    </citation>
    <scope>NUCLEOTIDE SEQUENCE [LARGE SCALE GENOMIC DNA]</scope>
    <source>
        <strain evidence="2 3">Wien I</strain>
    </source>
</reference>
<dbReference type="GO" id="GO:0005737">
    <property type="term" value="C:cytoplasm"/>
    <property type="evidence" value="ECO:0007669"/>
    <property type="project" value="TreeGrafter"/>
</dbReference>
<comment type="caution">
    <text evidence="2">The sequence shown here is derived from an EMBL/GenBank/DDBJ whole genome shotgun (WGS) entry which is preliminary data.</text>
</comment>
<evidence type="ECO:0000313" key="3">
    <source>
        <dbReference type="Proteomes" id="UP000221165"/>
    </source>
</evidence>
<sequence length="311" mass="34419">MPDCPYSFFLFSPFFREAALCYGAMGHVLLSLEDFVNAANNFQKALILTERCLGVDHPDTIDLHSGLGRALVHLPGVEYQERGLQHLHRSIWLLRLWTGDAGHPELPMLLVTGARCMLRLYGPAALPHLSYYLDTAVHVAESTKGIHTQLIAEVHSDVSQIYQVTLNYRKALEHCRMARQLLANDPCIEKERVKEIDERLICLTHQAVQAAKKKREGDAQRAQLLQRLRTVVTMKRNPNTSTSTSTTGMPSSSPSHRHRAYHSGSKKKPHPQSSQAAHTMTGEGEEREEGGAKAKSAGGGGVHNPPSSLVV</sequence>
<gene>
    <name evidence="2" type="ORF">CSUI_009714</name>
</gene>
<dbReference type="OrthoDB" id="330784at2759"/>